<evidence type="ECO:0000256" key="3">
    <source>
        <dbReference type="ARBA" id="ARBA00022692"/>
    </source>
</evidence>
<evidence type="ECO:0000256" key="4">
    <source>
        <dbReference type="ARBA" id="ARBA00022989"/>
    </source>
</evidence>
<evidence type="ECO:0000256" key="2">
    <source>
        <dbReference type="ARBA" id="ARBA00022448"/>
    </source>
</evidence>
<dbReference type="KEGG" id="ttc:FOKN1_2760"/>
<evidence type="ECO:0000313" key="12">
    <source>
        <dbReference type="Proteomes" id="UP000218765"/>
    </source>
</evidence>
<dbReference type="Proteomes" id="UP000218765">
    <property type="component" value="Chromosome"/>
</dbReference>
<evidence type="ECO:0000256" key="8">
    <source>
        <dbReference type="ARBA" id="ARBA00023214"/>
    </source>
</evidence>
<keyword evidence="8" id="KW-0868">Chloride</keyword>
<dbReference type="SUPFAM" id="SSF81340">
    <property type="entry name" value="Clc chloride channel"/>
    <property type="match status" value="1"/>
</dbReference>
<keyword evidence="12" id="KW-1185">Reference proteome</keyword>
<name>A0A1Z4VU10_9GAMM</name>
<feature type="transmembrane region" description="Helical" evidence="10">
    <location>
        <begin position="227"/>
        <end position="244"/>
    </location>
</feature>
<dbReference type="InterPro" id="IPR014743">
    <property type="entry name" value="Cl-channel_core"/>
</dbReference>
<dbReference type="Pfam" id="PF00654">
    <property type="entry name" value="Voltage_CLC"/>
    <property type="match status" value="1"/>
</dbReference>
<feature type="transmembrane region" description="Helical" evidence="10">
    <location>
        <begin position="191"/>
        <end position="215"/>
    </location>
</feature>
<evidence type="ECO:0000256" key="10">
    <source>
        <dbReference type="SAM" id="Phobius"/>
    </source>
</evidence>
<keyword evidence="4 10" id="KW-1133">Transmembrane helix</keyword>
<dbReference type="AlphaFoldDB" id="A0A1Z4VU10"/>
<dbReference type="Gene3D" id="1.10.3080.10">
    <property type="entry name" value="Clc chloride channel"/>
    <property type="match status" value="1"/>
</dbReference>
<evidence type="ECO:0000256" key="1">
    <source>
        <dbReference type="ARBA" id="ARBA00004141"/>
    </source>
</evidence>
<feature type="transmembrane region" description="Helical" evidence="10">
    <location>
        <begin position="264"/>
        <end position="287"/>
    </location>
</feature>
<reference evidence="11 12" key="1">
    <citation type="submission" date="2017-05" db="EMBL/GenBank/DDBJ databases">
        <title>Thiocyanate degradation by Thiohalobacter thiocyanaticus FOKN1.</title>
        <authorList>
            <person name="Oshiki M."/>
            <person name="Fukushima T."/>
            <person name="Kawano S."/>
            <person name="Nakagawa J."/>
        </authorList>
    </citation>
    <scope>NUCLEOTIDE SEQUENCE [LARGE SCALE GENOMIC DNA]</scope>
    <source>
        <strain evidence="11 12">FOKN1</strain>
    </source>
</reference>
<keyword evidence="7" id="KW-0869">Chloride channel</keyword>
<dbReference type="CDD" id="cd01034">
    <property type="entry name" value="EriC_like"/>
    <property type="match status" value="1"/>
</dbReference>
<keyword evidence="6 10" id="KW-0472">Membrane</keyword>
<feature type="transmembrane region" description="Helical" evidence="10">
    <location>
        <begin position="50"/>
        <end position="71"/>
    </location>
</feature>
<dbReference type="InterPro" id="IPR001807">
    <property type="entry name" value="ClC"/>
</dbReference>
<dbReference type="PRINTS" id="PR00762">
    <property type="entry name" value="CLCHANNEL"/>
</dbReference>
<evidence type="ECO:0000256" key="9">
    <source>
        <dbReference type="ARBA" id="ARBA00023303"/>
    </source>
</evidence>
<evidence type="ECO:0000256" key="6">
    <source>
        <dbReference type="ARBA" id="ARBA00023136"/>
    </source>
</evidence>
<feature type="transmembrane region" description="Helical" evidence="10">
    <location>
        <begin position="423"/>
        <end position="442"/>
    </location>
</feature>
<organism evidence="11 12">
    <name type="scientific">Thiohalobacter thiocyanaticus</name>
    <dbReference type="NCBI Taxonomy" id="585455"/>
    <lineage>
        <taxon>Bacteria</taxon>
        <taxon>Pseudomonadati</taxon>
        <taxon>Pseudomonadota</taxon>
        <taxon>Gammaproteobacteria</taxon>
        <taxon>Thiohalobacterales</taxon>
        <taxon>Thiohalobacteraceae</taxon>
        <taxon>Thiohalobacter</taxon>
    </lineage>
</organism>
<dbReference type="EMBL" id="AP018052">
    <property type="protein sequence ID" value="BAZ95120.1"/>
    <property type="molecule type" value="Genomic_DNA"/>
</dbReference>
<proteinExistence type="predicted"/>
<keyword evidence="5" id="KW-0406">Ion transport</keyword>
<dbReference type="PANTHER" id="PTHR43427">
    <property type="entry name" value="CHLORIDE CHANNEL PROTEIN CLC-E"/>
    <property type="match status" value="1"/>
</dbReference>
<accession>A0A1Z4VU10</accession>
<dbReference type="InterPro" id="IPR050368">
    <property type="entry name" value="ClC-type_chloride_channel"/>
</dbReference>
<evidence type="ECO:0000256" key="7">
    <source>
        <dbReference type="ARBA" id="ARBA00023173"/>
    </source>
</evidence>
<protein>
    <submittedName>
        <fullName evidence="11">Chloride channel protein</fullName>
    </submittedName>
</protein>
<comment type="subcellular location">
    <subcellularLocation>
        <location evidence="1">Membrane</location>
        <topology evidence="1">Multi-pass membrane protein</topology>
    </subcellularLocation>
</comment>
<keyword evidence="9" id="KW-0407">Ion channel</keyword>
<keyword evidence="2" id="KW-0813">Transport</keyword>
<dbReference type="GO" id="GO:0005254">
    <property type="term" value="F:chloride channel activity"/>
    <property type="evidence" value="ECO:0007669"/>
    <property type="project" value="UniProtKB-KW"/>
</dbReference>
<feature type="transmembrane region" description="Helical" evidence="10">
    <location>
        <begin position="353"/>
        <end position="375"/>
    </location>
</feature>
<dbReference type="PANTHER" id="PTHR43427:SF6">
    <property type="entry name" value="CHLORIDE CHANNEL PROTEIN CLC-E"/>
    <property type="match status" value="1"/>
</dbReference>
<evidence type="ECO:0000313" key="11">
    <source>
        <dbReference type="EMBL" id="BAZ95120.1"/>
    </source>
</evidence>
<sequence>MKFTRLLHPIVLRGADRALVAADTIKPDHPMLQRIRRSSRRLLSPDVWKVRILFWSGAVLVGLLATLFAWGTEWANHLFSREVVARSAWLPLLITPLGLLLIVWLTRRFVPEARGSGIPQAIAALSLTDHNNRSRLLSFRIALGKIGLCWLGMLSGASIGREGPTVHIGAAIMFSLGRFARFPHHYMDRGLILAGGAAGIAAAFNTPLAGILFAIEEMGRSFEERTSGTLLTAVFLAGITAVALQGNYTYFGTSAALLAPGEMLIPILVCGVVGGILGGGFSQLLLWSTRRLAGLGRRHPYALALTCGLLIAGIGILAGGTTYGTGYAQAQAIITESGESGTGFALLKMLATWVSYLSGIPGGIFAPSLAAGAGVGAGLADWLPAFPAAAIIILGMTAYFTGVVQTPITAFVIIMEMTDNTDLLLPLMATAFIAYAVSRVLCPQPLYRALAEQFLATARPAKDKSL</sequence>
<feature type="transmembrane region" description="Helical" evidence="10">
    <location>
        <begin position="382"/>
        <end position="403"/>
    </location>
</feature>
<keyword evidence="3 10" id="KW-0812">Transmembrane</keyword>
<dbReference type="GO" id="GO:0034707">
    <property type="term" value="C:chloride channel complex"/>
    <property type="evidence" value="ECO:0007669"/>
    <property type="project" value="UniProtKB-KW"/>
</dbReference>
<feature type="transmembrane region" description="Helical" evidence="10">
    <location>
        <begin position="137"/>
        <end position="159"/>
    </location>
</feature>
<feature type="transmembrane region" description="Helical" evidence="10">
    <location>
        <begin position="83"/>
        <end position="105"/>
    </location>
</feature>
<evidence type="ECO:0000256" key="5">
    <source>
        <dbReference type="ARBA" id="ARBA00023065"/>
    </source>
</evidence>
<gene>
    <name evidence="11" type="ORF">FOKN1_2760</name>
</gene>
<feature type="transmembrane region" description="Helical" evidence="10">
    <location>
        <begin position="299"/>
        <end position="318"/>
    </location>
</feature>